<organism evidence="1 2">
    <name type="scientific">Taxus chinensis</name>
    <name type="common">Chinese yew</name>
    <name type="synonym">Taxus wallichiana var. chinensis</name>
    <dbReference type="NCBI Taxonomy" id="29808"/>
    <lineage>
        <taxon>Eukaryota</taxon>
        <taxon>Viridiplantae</taxon>
        <taxon>Streptophyta</taxon>
        <taxon>Embryophyta</taxon>
        <taxon>Tracheophyta</taxon>
        <taxon>Spermatophyta</taxon>
        <taxon>Pinopsida</taxon>
        <taxon>Pinidae</taxon>
        <taxon>Conifers II</taxon>
        <taxon>Cupressales</taxon>
        <taxon>Taxaceae</taxon>
        <taxon>Taxus</taxon>
    </lineage>
</organism>
<gene>
    <name evidence="1" type="ORF">KI387_028678</name>
</gene>
<comment type="caution">
    <text evidence="1">The sequence shown here is derived from an EMBL/GenBank/DDBJ whole genome shotgun (WGS) entry which is preliminary data.</text>
</comment>
<proteinExistence type="predicted"/>
<evidence type="ECO:0000313" key="1">
    <source>
        <dbReference type="EMBL" id="KAH9296996.1"/>
    </source>
</evidence>
<dbReference type="Proteomes" id="UP000824469">
    <property type="component" value="Unassembled WGS sequence"/>
</dbReference>
<protein>
    <submittedName>
        <fullName evidence="1">Uncharacterized protein</fullName>
    </submittedName>
</protein>
<evidence type="ECO:0000313" key="2">
    <source>
        <dbReference type="Proteomes" id="UP000824469"/>
    </source>
</evidence>
<feature type="non-terminal residue" evidence="1">
    <location>
        <position position="62"/>
    </location>
</feature>
<sequence>MLQPIIRKYVSSMIMIPMKDTLMEATVEVKYIMEDSDAEVMTIEVLNLQEEHVIIAGLLVNI</sequence>
<name>A0AA38FDB5_TAXCH</name>
<dbReference type="EMBL" id="JAHRHJ020000010">
    <property type="protein sequence ID" value="KAH9296996.1"/>
    <property type="molecule type" value="Genomic_DNA"/>
</dbReference>
<reference evidence="1 2" key="1">
    <citation type="journal article" date="2021" name="Nat. Plants">
        <title>The Taxus genome provides insights into paclitaxel biosynthesis.</title>
        <authorList>
            <person name="Xiong X."/>
            <person name="Gou J."/>
            <person name="Liao Q."/>
            <person name="Li Y."/>
            <person name="Zhou Q."/>
            <person name="Bi G."/>
            <person name="Li C."/>
            <person name="Du R."/>
            <person name="Wang X."/>
            <person name="Sun T."/>
            <person name="Guo L."/>
            <person name="Liang H."/>
            <person name="Lu P."/>
            <person name="Wu Y."/>
            <person name="Zhang Z."/>
            <person name="Ro D.K."/>
            <person name="Shang Y."/>
            <person name="Huang S."/>
            <person name="Yan J."/>
        </authorList>
    </citation>
    <scope>NUCLEOTIDE SEQUENCE [LARGE SCALE GENOMIC DNA]</scope>
    <source>
        <strain evidence="1">Ta-2019</strain>
    </source>
</reference>
<keyword evidence="2" id="KW-1185">Reference proteome</keyword>
<dbReference type="AlphaFoldDB" id="A0AA38FDB5"/>
<accession>A0AA38FDB5</accession>